<dbReference type="AlphaFoldDB" id="A0AAN7W4Q2"/>
<reference evidence="8" key="1">
    <citation type="submission" date="2023-08" db="EMBL/GenBank/DDBJ databases">
        <title>Black Yeasts Isolated from many extreme environments.</title>
        <authorList>
            <person name="Coleine C."/>
            <person name="Stajich J.E."/>
            <person name="Selbmann L."/>
        </authorList>
    </citation>
    <scope>NUCLEOTIDE SEQUENCE</scope>
    <source>
        <strain evidence="8">CCFEE 5810</strain>
    </source>
</reference>
<comment type="similarity">
    <text evidence="6">Belongs to the MIP/aquaporin (TC 1.A.8) family.</text>
</comment>
<dbReference type="GO" id="GO:0016020">
    <property type="term" value="C:membrane"/>
    <property type="evidence" value="ECO:0007669"/>
    <property type="project" value="UniProtKB-SubCell"/>
</dbReference>
<dbReference type="InterPro" id="IPR022357">
    <property type="entry name" value="MIP_CS"/>
</dbReference>
<dbReference type="InterPro" id="IPR023271">
    <property type="entry name" value="Aquaporin-like"/>
</dbReference>
<feature type="transmembrane region" description="Helical" evidence="7">
    <location>
        <begin position="213"/>
        <end position="233"/>
    </location>
</feature>
<name>A0AAN7W4Q2_9PEZI</name>
<gene>
    <name evidence="8" type="ORF">LTR97_007290</name>
</gene>
<keyword evidence="5 7" id="KW-0472">Membrane</keyword>
<keyword evidence="4 7" id="KW-1133">Transmembrane helix</keyword>
<dbReference type="PANTHER" id="PTHR47002">
    <property type="entry name" value="AQUAPORIN-LIKE"/>
    <property type="match status" value="1"/>
</dbReference>
<dbReference type="Proteomes" id="UP001310594">
    <property type="component" value="Unassembled WGS sequence"/>
</dbReference>
<evidence type="ECO:0000313" key="9">
    <source>
        <dbReference type="Proteomes" id="UP001310594"/>
    </source>
</evidence>
<feature type="transmembrane region" description="Helical" evidence="7">
    <location>
        <begin position="292"/>
        <end position="312"/>
    </location>
</feature>
<comment type="subcellular location">
    <subcellularLocation>
        <location evidence="1">Membrane</location>
        <topology evidence="1">Multi-pass membrane protein</topology>
    </subcellularLocation>
</comment>
<evidence type="ECO:0000256" key="2">
    <source>
        <dbReference type="ARBA" id="ARBA00022448"/>
    </source>
</evidence>
<evidence type="ECO:0000313" key="8">
    <source>
        <dbReference type="EMBL" id="KAK5697155.1"/>
    </source>
</evidence>
<keyword evidence="3 6" id="KW-0812">Transmembrane</keyword>
<dbReference type="EMBL" id="JAVRQU010000011">
    <property type="protein sequence ID" value="KAK5697155.1"/>
    <property type="molecule type" value="Genomic_DNA"/>
</dbReference>
<feature type="transmembrane region" description="Helical" evidence="7">
    <location>
        <begin position="82"/>
        <end position="104"/>
    </location>
</feature>
<evidence type="ECO:0008006" key="10">
    <source>
        <dbReference type="Google" id="ProtNLM"/>
    </source>
</evidence>
<dbReference type="GO" id="GO:0015267">
    <property type="term" value="F:channel activity"/>
    <property type="evidence" value="ECO:0007669"/>
    <property type="project" value="InterPro"/>
</dbReference>
<dbReference type="Pfam" id="PF00230">
    <property type="entry name" value="MIP"/>
    <property type="match status" value="1"/>
</dbReference>
<dbReference type="PANTHER" id="PTHR47002:SF2">
    <property type="entry name" value="AQUAPORIN AQPAE.A-LIKE"/>
    <property type="match status" value="1"/>
</dbReference>
<evidence type="ECO:0000256" key="3">
    <source>
        <dbReference type="ARBA" id="ARBA00022692"/>
    </source>
</evidence>
<evidence type="ECO:0000256" key="1">
    <source>
        <dbReference type="ARBA" id="ARBA00004141"/>
    </source>
</evidence>
<dbReference type="PROSITE" id="PS00221">
    <property type="entry name" value="MIP"/>
    <property type="match status" value="1"/>
</dbReference>
<feature type="transmembrane region" description="Helical" evidence="7">
    <location>
        <begin position="116"/>
        <end position="136"/>
    </location>
</feature>
<dbReference type="PRINTS" id="PR00783">
    <property type="entry name" value="MINTRINSICP"/>
</dbReference>
<protein>
    <recommendedName>
        <fullName evidence="10">Aquaporin-like protein</fullName>
    </recommendedName>
</protein>
<evidence type="ECO:0000256" key="6">
    <source>
        <dbReference type="RuleBase" id="RU000477"/>
    </source>
</evidence>
<comment type="caution">
    <text evidence="8">The sequence shown here is derived from an EMBL/GenBank/DDBJ whole genome shotgun (WGS) entry which is preliminary data.</text>
</comment>
<dbReference type="SUPFAM" id="SSF81338">
    <property type="entry name" value="Aquaporin-like"/>
    <property type="match status" value="1"/>
</dbReference>
<accession>A0AAN7W4Q2</accession>
<evidence type="ECO:0000256" key="4">
    <source>
        <dbReference type="ARBA" id="ARBA00022989"/>
    </source>
</evidence>
<feature type="transmembrane region" description="Helical" evidence="7">
    <location>
        <begin position="245"/>
        <end position="264"/>
    </location>
</feature>
<proteinExistence type="inferred from homology"/>
<keyword evidence="2 6" id="KW-0813">Transport</keyword>
<evidence type="ECO:0000256" key="7">
    <source>
        <dbReference type="SAM" id="Phobius"/>
    </source>
</evidence>
<sequence>MDHEPKATTTAMTETHHPASFGMRHRLTSTASISNAAFAGRIGGNQEFVADDEDLLKKLPDAAPISKVSDALRLDGFLNIELWRMALIEGWGTFLLISCFGAGASGLTQLSPPVSVFAATLYGALLNSVGLMLFIFSAGPASGGHLNPTITLATFFSGLCTLPRAVLYITAQCLGSIIGCYWLRLGVGKDYFFPTGVIPGCTVDPSLVSRGQLFVLEYMFASALIFTAFGVGLDPRQGKVFGPALSPILVGLTLGFSTLASSFIKPGYTGNSFNSARCLGLMVAKGDMQYHYIHWLGCIAAAMFHGAVYYVAPPYVKGKTLAAHAASQGV</sequence>
<evidence type="ECO:0000256" key="5">
    <source>
        <dbReference type="ARBA" id="ARBA00023136"/>
    </source>
</evidence>
<dbReference type="InterPro" id="IPR000425">
    <property type="entry name" value="MIP"/>
</dbReference>
<organism evidence="8 9">
    <name type="scientific">Elasticomyces elasticus</name>
    <dbReference type="NCBI Taxonomy" id="574655"/>
    <lineage>
        <taxon>Eukaryota</taxon>
        <taxon>Fungi</taxon>
        <taxon>Dikarya</taxon>
        <taxon>Ascomycota</taxon>
        <taxon>Pezizomycotina</taxon>
        <taxon>Dothideomycetes</taxon>
        <taxon>Dothideomycetidae</taxon>
        <taxon>Mycosphaerellales</taxon>
        <taxon>Teratosphaeriaceae</taxon>
        <taxon>Elasticomyces</taxon>
    </lineage>
</organism>
<dbReference type="Gene3D" id="1.20.1080.10">
    <property type="entry name" value="Glycerol uptake facilitator protein"/>
    <property type="match status" value="1"/>
</dbReference>
<feature type="transmembrane region" description="Helical" evidence="7">
    <location>
        <begin position="165"/>
        <end position="184"/>
    </location>
</feature>